<sequence>MAILSTGPIENRPVGGSRPTQQVSIKMINSDLANPSTVLIQGYYLNGNRTLYVLEVVSLTPNEVATRNYFANFDAFQFIFTINGPAAGNTEISVWGKSAIGQLITAHRLVSDELLRSEVDGSTSTANLLYFTFSDGQKLVYSNSDGFAQYGVTQILSPSEVSYINLFINGILQPQSNYKVENGKLTLLIDEAPSEGVPIILQFIIIN</sequence>
<dbReference type="Proteomes" id="UP000326671">
    <property type="component" value="Unassembled WGS sequence"/>
</dbReference>
<proteinExistence type="predicted"/>
<dbReference type="Pfam" id="PF13799">
    <property type="entry name" value="DUF4183"/>
    <property type="match status" value="1"/>
</dbReference>
<dbReference type="EMBL" id="VYKL01000049">
    <property type="protein sequence ID" value="KAA9013588.1"/>
    <property type="molecule type" value="Genomic_DNA"/>
</dbReference>
<feature type="region of interest" description="Disordered" evidence="1">
    <location>
        <begin position="1"/>
        <end position="20"/>
    </location>
</feature>
<evidence type="ECO:0000259" key="2">
    <source>
        <dbReference type="Pfam" id="PF13799"/>
    </source>
</evidence>
<name>A0A5J5H0Z9_9BACI</name>
<organism evidence="3 4">
    <name type="scientific">Niallia endozanthoxylica</name>
    <dbReference type="NCBI Taxonomy" id="2036016"/>
    <lineage>
        <taxon>Bacteria</taxon>
        <taxon>Bacillati</taxon>
        <taxon>Bacillota</taxon>
        <taxon>Bacilli</taxon>
        <taxon>Bacillales</taxon>
        <taxon>Bacillaceae</taxon>
        <taxon>Niallia</taxon>
    </lineage>
</organism>
<comment type="caution">
    <text evidence="3">The sequence shown here is derived from an EMBL/GenBank/DDBJ whole genome shotgun (WGS) entry which is preliminary data.</text>
</comment>
<evidence type="ECO:0000313" key="3">
    <source>
        <dbReference type="EMBL" id="KAA9013588.1"/>
    </source>
</evidence>
<feature type="domain" description="DUF4183" evidence="2">
    <location>
        <begin position="132"/>
        <end position="203"/>
    </location>
</feature>
<gene>
    <name evidence="3" type="ORF">F4V44_24730</name>
</gene>
<dbReference type="OrthoDB" id="2869049at2"/>
<evidence type="ECO:0000256" key="1">
    <source>
        <dbReference type="SAM" id="MobiDB-lite"/>
    </source>
</evidence>
<dbReference type="InterPro" id="IPR025237">
    <property type="entry name" value="DUF4183"/>
</dbReference>
<accession>A0A5J5H0Z9</accession>
<dbReference type="AlphaFoldDB" id="A0A5J5H0Z9"/>
<keyword evidence="4" id="KW-1185">Reference proteome</keyword>
<evidence type="ECO:0000313" key="4">
    <source>
        <dbReference type="Proteomes" id="UP000326671"/>
    </source>
</evidence>
<reference evidence="3 4" key="1">
    <citation type="submission" date="2019-09" db="EMBL/GenBank/DDBJ databases">
        <title>Whole genome sequences of isolates from the Mars Exploration Rovers.</title>
        <authorList>
            <person name="Seuylemezian A."/>
            <person name="Vaishampayan P."/>
        </authorList>
    </citation>
    <scope>NUCLEOTIDE SEQUENCE [LARGE SCALE GENOMIC DNA]</scope>
    <source>
        <strain evidence="3 4">MER_TA_151</strain>
    </source>
</reference>
<protein>
    <submittedName>
        <fullName evidence="3">DUF4183 domain-containing protein</fullName>
    </submittedName>
</protein>